<keyword evidence="4" id="KW-1185">Reference proteome</keyword>
<evidence type="ECO:0000313" key="4">
    <source>
        <dbReference type="Proteomes" id="UP000193778"/>
    </source>
</evidence>
<dbReference type="SUPFAM" id="SSF53850">
    <property type="entry name" value="Periplasmic binding protein-like II"/>
    <property type="match status" value="1"/>
</dbReference>
<accession>A0A1X6YZC0</accession>
<protein>
    <submittedName>
        <fullName evidence="3">Bacterial extracellular solute-binding protein</fullName>
    </submittedName>
</protein>
<sequence length="386" mass="41965">MYCNPNAVRGCQILIAVLFTSLSASNVIAQSTSEGDVTIPEPGPTITFTSWTGPYMRSQMLGFVRPYEEASNAKVHVAHYNGGISEIRDQVESANVIWDVVDLTQADSLRACEEGLLENISNIELPDGVDGTPFRDDFVEGALNDCGVGVIVWGTAYAFNSSQFADTPPSTIADFFDTETYPGPRAIRNDPTVIMEWALMADGVAREDVYPTLETEEGVERALKKMDGIKSGLQIWETGREPVRMLNAGDVAMSSIWATTGATAAQEEGADFTVNMDGRVIELDLFGIPKGSQNKEGAIDFIRFASSSNSLADMVGHLPNGPTRKSSMALLSDDVLARIPNGPAYEDNLYILSDAEWWANNHARLEEAFRSWLVTSERQGAAGSTR</sequence>
<proteinExistence type="predicted"/>
<organism evidence="3 4">
    <name type="scientific">Ruegeria meonggei</name>
    <dbReference type="NCBI Taxonomy" id="1446476"/>
    <lineage>
        <taxon>Bacteria</taxon>
        <taxon>Pseudomonadati</taxon>
        <taxon>Pseudomonadota</taxon>
        <taxon>Alphaproteobacteria</taxon>
        <taxon>Rhodobacterales</taxon>
        <taxon>Roseobacteraceae</taxon>
        <taxon>Ruegeria</taxon>
    </lineage>
</organism>
<evidence type="ECO:0000313" key="3">
    <source>
        <dbReference type="EMBL" id="SLN33943.1"/>
    </source>
</evidence>
<dbReference type="AlphaFoldDB" id="A0A1X6YZC0"/>
<dbReference type="Gene3D" id="3.40.190.10">
    <property type="entry name" value="Periplasmic binding protein-like II"/>
    <property type="match status" value="2"/>
</dbReference>
<dbReference type="PANTHER" id="PTHR30222:SF2">
    <property type="entry name" value="ABC TRANSPORTER SUBSTRATE-BINDING PROTEIN"/>
    <property type="match status" value="1"/>
</dbReference>
<dbReference type="PANTHER" id="PTHR30222">
    <property type="entry name" value="SPERMIDINE/PUTRESCINE-BINDING PERIPLASMIC PROTEIN"/>
    <property type="match status" value="1"/>
</dbReference>
<gene>
    <name evidence="3" type="ORF">RUM8411_01475</name>
</gene>
<dbReference type="Pfam" id="PF13416">
    <property type="entry name" value="SBP_bac_8"/>
    <property type="match status" value="1"/>
</dbReference>
<feature type="chain" id="PRO_5013095366" evidence="2">
    <location>
        <begin position="30"/>
        <end position="386"/>
    </location>
</feature>
<dbReference type="InterPro" id="IPR006059">
    <property type="entry name" value="SBP"/>
</dbReference>
<keyword evidence="1 2" id="KW-0732">Signal</keyword>
<evidence type="ECO:0000256" key="2">
    <source>
        <dbReference type="SAM" id="SignalP"/>
    </source>
</evidence>
<reference evidence="4" key="1">
    <citation type="submission" date="2017-03" db="EMBL/GenBank/DDBJ databases">
        <authorList>
            <person name="Rodrigo-Torres L."/>
            <person name="Arahal R.D."/>
            <person name="Lucena T."/>
        </authorList>
    </citation>
    <scope>NUCLEOTIDE SEQUENCE [LARGE SCALE GENOMIC DNA]</scope>
    <source>
        <strain evidence="4">CECT 8411</strain>
    </source>
</reference>
<name>A0A1X6YZC0_9RHOB</name>
<evidence type="ECO:0000256" key="1">
    <source>
        <dbReference type="ARBA" id="ARBA00022729"/>
    </source>
</evidence>
<dbReference type="EMBL" id="FWFP01000003">
    <property type="protein sequence ID" value="SLN33943.1"/>
    <property type="molecule type" value="Genomic_DNA"/>
</dbReference>
<feature type="signal peptide" evidence="2">
    <location>
        <begin position="1"/>
        <end position="29"/>
    </location>
</feature>
<dbReference type="Proteomes" id="UP000193778">
    <property type="component" value="Unassembled WGS sequence"/>
</dbReference>